<evidence type="ECO:0000256" key="1">
    <source>
        <dbReference type="SAM" id="MobiDB-lite"/>
    </source>
</evidence>
<dbReference type="EMBL" id="FWXF01000017">
    <property type="protein sequence ID" value="SMC26579.1"/>
    <property type="molecule type" value="Genomic_DNA"/>
</dbReference>
<organism evidence="2 3">
    <name type="scientific">Desulfacinum hydrothermale DSM 13146</name>
    <dbReference type="NCBI Taxonomy" id="1121390"/>
    <lineage>
        <taxon>Bacteria</taxon>
        <taxon>Pseudomonadati</taxon>
        <taxon>Thermodesulfobacteriota</taxon>
        <taxon>Syntrophobacteria</taxon>
        <taxon>Syntrophobacterales</taxon>
        <taxon>Syntrophobacteraceae</taxon>
        <taxon>Desulfacinum</taxon>
    </lineage>
</organism>
<evidence type="ECO:0000313" key="2">
    <source>
        <dbReference type="EMBL" id="SMC26579.1"/>
    </source>
</evidence>
<reference evidence="2 3" key="1">
    <citation type="submission" date="2017-04" db="EMBL/GenBank/DDBJ databases">
        <authorList>
            <person name="Afonso C.L."/>
            <person name="Miller P.J."/>
            <person name="Scott M.A."/>
            <person name="Spackman E."/>
            <person name="Goraichik I."/>
            <person name="Dimitrov K.M."/>
            <person name="Suarez D.L."/>
            <person name="Swayne D.E."/>
        </authorList>
    </citation>
    <scope>NUCLEOTIDE SEQUENCE [LARGE SCALE GENOMIC DNA]</scope>
    <source>
        <strain evidence="2 3">DSM 13146</strain>
    </source>
</reference>
<dbReference type="RefSeq" id="WP_084058598.1">
    <property type="nucleotide sequence ID" value="NZ_FWXF01000017.1"/>
</dbReference>
<keyword evidence="3" id="KW-1185">Reference proteome</keyword>
<name>A0A1W1XRH6_9BACT</name>
<dbReference type="STRING" id="1121390.SAMN02746041_02672"/>
<evidence type="ECO:0008006" key="4">
    <source>
        <dbReference type="Google" id="ProtNLM"/>
    </source>
</evidence>
<feature type="compositionally biased region" description="Basic and acidic residues" evidence="1">
    <location>
        <begin position="86"/>
        <end position="98"/>
    </location>
</feature>
<feature type="region of interest" description="Disordered" evidence="1">
    <location>
        <begin position="78"/>
        <end position="98"/>
    </location>
</feature>
<dbReference type="AlphaFoldDB" id="A0A1W1XRH6"/>
<proteinExistence type="predicted"/>
<accession>A0A1W1XRH6</accession>
<sequence length="98" mass="10870">MGTDQLQQEGGAPSCYGDAAVVCPKDEDGFIQPQTDCLRCPWVRPCLQEALKAQGMLQEVESPAKEVQTPVGRFLKRWSQRKKMAAGKDRPKDDPLLP</sequence>
<dbReference type="OrthoDB" id="5523536at2"/>
<dbReference type="Proteomes" id="UP000192783">
    <property type="component" value="Unassembled WGS sequence"/>
</dbReference>
<evidence type="ECO:0000313" key="3">
    <source>
        <dbReference type="Proteomes" id="UP000192783"/>
    </source>
</evidence>
<protein>
    <recommendedName>
        <fullName evidence="4">4Fe-4S Wbl-type domain-containing protein</fullName>
    </recommendedName>
</protein>
<gene>
    <name evidence="2" type="ORF">SAMN02746041_02672</name>
</gene>